<keyword evidence="3" id="KW-1185">Reference proteome</keyword>
<name>R7S6Q0_TRAVS</name>
<protein>
    <submittedName>
        <fullName evidence="2">Uncharacterized protein</fullName>
    </submittedName>
</protein>
<feature type="compositionally biased region" description="Basic and acidic residues" evidence="1">
    <location>
        <begin position="1"/>
        <end position="14"/>
    </location>
</feature>
<dbReference type="Proteomes" id="UP000054317">
    <property type="component" value="Unassembled WGS sequence"/>
</dbReference>
<evidence type="ECO:0000256" key="1">
    <source>
        <dbReference type="SAM" id="MobiDB-lite"/>
    </source>
</evidence>
<dbReference type="EMBL" id="JH711901">
    <property type="protein sequence ID" value="EIW51260.1"/>
    <property type="molecule type" value="Genomic_DNA"/>
</dbReference>
<gene>
    <name evidence="2" type="ORF">TRAVEDRAFT_61648</name>
</gene>
<dbReference type="RefSeq" id="XP_008045856.1">
    <property type="nucleotide sequence ID" value="XM_008047665.1"/>
</dbReference>
<dbReference type="KEGG" id="tvs:TRAVEDRAFT_61648"/>
<feature type="region of interest" description="Disordered" evidence="1">
    <location>
        <begin position="1"/>
        <end position="57"/>
    </location>
</feature>
<sequence length="57" mass="6469">MAEKYNSRPGEWRSCRRHDRCGREKSTGETGPRLGVPECSEMSGGRDATSAITRRIW</sequence>
<reference evidence="3" key="1">
    <citation type="journal article" date="2012" name="Science">
        <title>The Paleozoic origin of enzymatic lignin decomposition reconstructed from 31 fungal genomes.</title>
        <authorList>
            <person name="Floudas D."/>
            <person name="Binder M."/>
            <person name="Riley R."/>
            <person name="Barry K."/>
            <person name="Blanchette R.A."/>
            <person name="Henrissat B."/>
            <person name="Martinez A.T."/>
            <person name="Otillar R."/>
            <person name="Spatafora J.W."/>
            <person name="Yadav J.S."/>
            <person name="Aerts A."/>
            <person name="Benoit I."/>
            <person name="Boyd A."/>
            <person name="Carlson A."/>
            <person name="Copeland A."/>
            <person name="Coutinho P.M."/>
            <person name="de Vries R.P."/>
            <person name="Ferreira P."/>
            <person name="Findley K."/>
            <person name="Foster B."/>
            <person name="Gaskell J."/>
            <person name="Glotzer D."/>
            <person name="Gorecki P."/>
            <person name="Heitman J."/>
            <person name="Hesse C."/>
            <person name="Hori C."/>
            <person name="Igarashi K."/>
            <person name="Jurgens J.A."/>
            <person name="Kallen N."/>
            <person name="Kersten P."/>
            <person name="Kohler A."/>
            <person name="Kuees U."/>
            <person name="Kumar T.K.A."/>
            <person name="Kuo A."/>
            <person name="LaButti K."/>
            <person name="Larrondo L.F."/>
            <person name="Lindquist E."/>
            <person name="Ling A."/>
            <person name="Lombard V."/>
            <person name="Lucas S."/>
            <person name="Lundell T."/>
            <person name="Martin R."/>
            <person name="McLaughlin D.J."/>
            <person name="Morgenstern I."/>
            <person name="Morin E."/>
            <person name="Murat C."/>
            <person name="Nagy L.G."/>
            <person name="Nolan M."/>
            <person name="Ohm R.A."/>
            <person name="Patyshakuliyeva A."/>
            <person name="Rokas A."/>
            <person name="Ruiz-Duenas F.J."/>
            <person name="Sabat G."/>
            <person name="Salamov A."/>
            <person name="Samejima M."/>
            <person name="Schmutz J."/>
            <person name="Slot J.C."/>
            <person name="St John F."/>
            <person name="Stenlid J."/>
            <person name="Sun H."/>
            <person name="Sun S."/>
            <person name="Syed K."/>
            <person name="Tsang A."/>
            <person name="Wiebenga A."/>
            <person name="Young D."/>
            <person name="Pisabarro A."/>
            <person name="Eastwood D.C."/>
            <person name="Martin F."/>
            <person name="Cullen D."/>
            <person name="Grigoriev I.V."/>
            <person name="Hibbett D.S."/>
        </authorList>
    </citation>
    <scope>NUCLEOTIDE SEQUENCE [LARGE SCALE GENOMIC DNA]</scope>
    <source>
        <strain evidence="3">FP-101664</strain>
    </source>
</reference>
<accession>R7S6Q0</accession>
<dbReference type="GeneID" id="19418348"/>
<organism evidence="2 3">
    <name type="scientific">Trametes versicolor (strain FP-101664)</name>
    <name type="common">White-rot fungus</name>
    <name type="synonym">Coriolus versicolor</name>
    <dbReference type="NCBI Taxonomy" id="717944"/>
    <lineage>
        <taxon>Eukaryota</taxon>
        <taxon>Fungi</taxon>
        <taxon>Dikarya</taxon>
        <taxon>Basidiomycota</taxon>
        <taxon>Agaricomycotina</taxon>
        <taxon>Agaricomycetes</taxon>
        <taxon>Polyporales</taxon>
        <taxon>Polyporaceae</taxon>
        <taxon>Trametes</taxon>
    </lineage>
</organism>
<proteinExistence type="predicted"/>
<evidence type="ECO:0000313" key="2">
    <source>
        <dbReference type="EMBL" id="EIW51260.1"/>
    </source>
</evidence>
<dbReference type="AlphaFoldDB" id="R7S6Q0"/>
<evidence type="ECO:0000313" key="3">
    <source>
        <dbReference type="Proteomes" id="UP000054317"/>
    </source>
</evidence>